<keyword evidence="6" id="KW-1185">Reference proteome</keyword>
<feature type="transmembrane region" description="Helical" evidence="3">
    <location>
        <begin position="12"/>
        <end position="31"/>
    </location>
</feature>
<dbReference type="SMART" id="SM00267">
    <property type="entry name" value="GGDEF"/>
    <property type="match status" value="1"/>
</dbReference>
<dbReference type="InterPro" id="IPR000160">
    <property type="entry name" value="GGDEF_dom"/>
</dbReference>
<evidence type="ECO:0000313" key="5">
    <source>
        <dbReference type="EMBL" id="SEP99311.1"/>
    </source>
</evidence>
<organism evidence="5 6">
    <name type="scientific">Treponema bryantii</name>
    <dbReference type="NCBI Taxonomy" id="163"/>
    <lineage>
        <taxon>Bacteria</taxon>
        <taxon>Pseudomonadati</taxon>
        <taxon>Spirochaetota</taxon>
        <taxon>Spirochaetia</taxon>
        <taxon>Spirochaetales</taxon>
        <taxon>Treponemataceae</taxon>
        <taxon>Treponema</taxon>
    </lineage>
</organism>
<dbReference type="EC" id="2.7.7.65" evidence="1"/>
<keyword evidence="3" id="KW-1133">Transmembrane helix</keyword>
<feature type="transmembrane region" description="Helical" evidence="3">
    <location>
        <begin position="158"/>
        <end position="178"/>
    </location>
</feature>
<reference evidence="5 6" key="1">
    <citation type="submission" date="2016-10" db="EMBL/GenBank/DDBJ databases">
        <authorList>
            <person name="de Groot N.N."/>
        </authorList>
    </citation>
    <scope>NUCLEOTIDE SEQUENCE [LARGE SCALE GENOMIC DNA]</scope>
    <source>
        <strain evidence="5 6">B25</strain>
    </source>
</reference>
<sequence length="350" mass="40009">MRDSTFSKQLALILGYFGISANFGGSVVSLITGLTKVSKAENFIISAGVCFFCTFILIGIFYYLCFKKKRYAKFNAVAITFSGFVSFTAMYIATGNFICGFPYYMMIIPIYYGFSVPINKLSHALPVSNLIYYNLLFVLTFKAPYFPGRAIMPNLSLLQTSAAFTATYIFLFYVCYLVSKQFIQQNEKLEESEKRYKELSSRDDLTGLYNRRSLDNRAEQGFSCAIIYDIDFFKNINDTYGHQIGDEALIMLSNIVLKYCSNEFELYRYGGEEFVILSRLPDNVTLELFKHVMNDVRMHFIVKGNPVTISAGIASFCKDYNRTLKIADENLYLAKTDGRNKIYMNGEEVY</sequence>
<dbReference type="AlphaFoldDB" id="A0A1H9CE46"/>
<evidence type="ECO:0000256" key="3">
    <source>
        <dbReference type="SAM" id="Phobius"/>
    </source>
</evidence>
<gene>
    <name evidence="5" type="ORF">SAMN04487977_102141</name>
</gene>
<dbReference type="GO" id="GO:0052621">
    <property type="term" value="F:diguanylate cyclase activity"/>
    <property type="evidence" value="ECO:0007669"/>
    <property type="project" value="UniProtKB-EC"/>
</dbReference>
<feature type="transmembrane region" description="Helical" evidence="3">
    <location>
        <begin position="100"/>
        <end position="118"/>
    </location>
</feature>
<dbReference type="Gene3D" id="3.30.70.270">
    <property type="match status" value="1"/>
</dbReference>
<dbReference type="PANTHER" id="PTHR45138:SF9">
    <property type="entry name" value="DIGUANYLATE CYCLASE DGCM-RELATED"/>
    <property type="match status" value="1"/>
</dbReference>
<dbReference type="InterPro" id="IPR050469">
    <property type="entry name" value="Diguanylate_Cyclase"/>
</dbReference>
<feature type="transmembrane region" description="Helical" evidence="3">
    <location>
        <begin position="43"/>
        <end position="64"/>
    </location>
</feature>
<feature type="transmembrane region" description="Helical" evidence="3">
    <location>
        <begin position="130"/>
        <end position="146"/>
    </location>
</feature>
<evidence type="ECO:0000256" key="2">
    <source>
        <dbReference type="ARBA" id="ARBA00034247"/>
    </source>
</evidence>
<dbReference type="RefSeq" id="WP_074641160.1">
    <property type="nucleotide sequence ID" value="NZ_FOFU01000002.1"/>
</dbReference>
<dbReference type="CDD" id="cd01949">
    <property type="entry name" value="GGDEF"/>
    <property type="match status" value="1"/>
</dbReference>
<dbReference type="PROSITE" id="PS50887">
    <property type="entry name" value="GGDEF"/>
    <property type="match status" value="1"/>
</dbReference>
<keyword evidence="3" id="KW-0812">Transmembrane</keyword>
<dbReference type="SUPFAM" id="SSF55073">
    <property type="entry name" value="Nucleotide cyclase"/>
    <property type="match status" value="1"/>
</dbReference>
<proteinExistence type="predicted"/>
<dbReference type="InterPro" id="IPR043128">
    <property type="entry name" value="Rev_trsase/Diguanyl_cyclase"/>
</dbReference>
<evidence type="ECO:0000256" key="1">
    <source>
        <dbReference type="ARBA" id="ARBA00012528"/>
    </source>
</evidence>
<dbReference type="EMBL" id="FOFU01000002">
    <property type="protein sequence ID" value="SEP99311.1"/>
    <property type="molecule type" value="Genomic_DNA"/>
</dbReference>
<protein>
    <recommendedName>
        <fullName evidence="1">diguanylate cyclase</fullName>
        <ecNumber evidence="1">2.7.7.65</ecNumber>
    </recommendedName>
</protein>
<accession>A0A1H9CE46</accession>
<feature type="domain" description="GGDEF" evidence="4">
    <location>
        <begin position="221"/>
        <end position="347"/>
    </location>
</feature>
<dbReference type="OrthoDB" id="9779586at2"/>
<dbReference type="Proteomes" id="UP000182360">
    <property type="component" value="Unassembled WGS sequence"/>
</dbReference>
<keyword evidence="3" id="KW-0472">Membrane</keyword>
<dbReference type="PANTHER" id="PTHR45138">
    <property type="entry name" value="REGULATORY COMPONENTS OF SENSORY TRANSDUCTION SYSTEM"/>
    <property type="match status" value="1"/>
</dbReference>
<name>A0A1H9CE46_9SPIR</name>
<evidence type="ECO:0000259" key="4">
    <source>
        <dbReference type="PROSITE" id="PS50887"/>
    </source>
</evidence>
<feature type="transmembrane region" description="Helical" evidence="3">
    <location>
        <begin position="76"/>
        <end position="94"/>
    </location>
</feature>
<evidence type="ECO:0000313" key="6">
    <source>
        <dbReference type="Proteomes" id="UP000182360"/>
    </source>
</evidence>
<dbReference type="Pfam" id="PF00990">
    <property type="entry name" value="GGDEF"/>
    <property type="match status" value="1"/>
</dbReference>
<dbReference type="InterPro" id="IPR029787">
    <property type="entry name" value="Nucleotide_cyclase"/>
</dbReference>
<comment type="catalytic activity">
    <reaction evidence="2">
        <text>2 GTP = 3',3'-c-di-GMP + 2 diphosphate</text>
        <dbReference type="Rhea" id="RHEA:24898"/>
        <dbReference type="ChEBI" id="CHEBI:33019"/>
        <dbReference type="ChEBI" id="CHEBI:37565"/>
        <dbReference type="ChEBI" id="CHEBI:58805"/>
        <dbReference type="EC" id="2.7.7.65"/>
    </reaction>
</comment>
<dbReference type="NCBIfam" id="TIGR00254">
    <property type="entry name" value="GGDEF"/>
    <property type="match status" value="1"/>
</dbReference>